<dbReference type="AlphaFoldDB" id="A0A4C1YJA3"/>
<reference evidence="1 2" key="1">
    <citation type="journal article" date="2019" name="Commun. Biol.">
        <title>The bagworm genome reveals a unique fibroin gene that provides high tensile strength.</title>
        <authorList>
            <person name="Kono N."/>
            <person name="Nakamura H."/>
            <person name="Ohtoshi R."/>
            <person name="Tomita M."/>
            <person name="Numata K."/>
            <person name="Arakawa K."/>
        </authorList>
    </citation>
    <scope>NUCLEOTIDE SEQUENCE [LARGE SCALE GENOMIC DNA]</scope>
</reference>
<sequence length="147" mass="16768">MKPVEAKLALSFHALSFSSIPLMVNQHLEWVEYRWVYFIIIVSSEITSICFQMMLALVCDQINTEEENLKVILAKHLCSFSLDKEAHTLVRTFMAVVKTKSLSFNLLRVANVGVHLFIQCLSLPVKYVIILLQFGKLAERALLLAKN</sequence>
<evidence type="ECO:0000313" key="2">
    <source>
        <dbReference type="Proteomes" id="UP000299102"/>
    </source>
</evidence>
<accession>A0A4C1YJA3</accession>
<evidence type="ECO:0000313" key="1">
    <source>
        <dbReference type="EMBL" id="GBP75130.1"/>
    </source>
</evidence>
<protein>
    <submittedName>
        <fullName evidence="1">Uncharacterized protein</fullName>
    </submittedName>
</protein>
<organism evidence="1 2">
    <name type="scientific">Eumeta variegata</name>
    <name type="common">Bagworm moth</name>
    <name type="synonym">Eumeta japonica</name>
    <dbReference type="NCBI Taxonomy" id="151549"/>
    <lineage>
        <taxon>Eukaryota</taxon>
        <taxon>Metazoa</taxon>
        <taxon>Ecdysozoa</taxon>
        <taxon>Arthropoda</taxon>
        <taxon>Hexapoda</taxon>
        <taxon>Insecta</taxon>
        <taxon>Pterygota</taxon>
        <taxon>Neoptera</taxon>
        <taxon>Endopterygota</taxon>
        <taxon>Lepidoptera</taxon>
        <taxon>Glossata</taxon>
        <taxon>Ditrysia</taxon>
        <taxon>Tineoidea</taxon>
        <taxon>Psychidae</taxon>
        <taxon>Oiketicinae</taxon>
        <taxon>Eumeta</taxon>
    </lineage>
</organism>
<dbReference type="OrthoDB" id="7280611at2759"/>
<proteinExistence type="predicted"/>
<dbReference type="Proteomes" id="UP000299102">
    <property type="component" value="Unassembled WGS sequence"/>
</dbReference>
<keyword evidence="2" id="KW-1185">Reference proteome</keyword>
<name>A0A4C1YJA3_EUMVA</name>
<dbReference type="EMBL" id="BGZK01001237">
    <property type="protein sequence ID" value="GBP75130.1"/>
    <property type="molecule type" value="Genomic_DNA"/>
</dbReference>
<comment type="caution">
    <text evidence="1">The sequence shown here is derived from an EMBL/GenBank/DDBJ whole genome shotgun (WGS) entry which is preliminary data.</text>
</comment>
<gene>
    <name evidence="1" type="ORF">EVAR_42373_1</name>
</gene>